<reference evidence="2" key="1">
    <citation type="submission" date="2021-02" db="EMBL/GenBank/DDBJ databases">
        <authorList>
            <person name="Vanwijnsberghe S."/>
        </authorList>
    </citation>
    <scope>NUCLEOTIDE SEQUENCE</scope>
    <source>
        <strain evidence="2">R-70211</strain>
    </source>
</reference>
<feature type="transmembrane region" description="Helical" evidence="1">
    <location>
        <begin position="30"/>
        <end position="53"/>
    </location>
</feature>
<dbReference type="AlphaFoldDB" id="A0A9N8MX16"/>
<dbReference type="EMBL" id="CAJNAS010000011">
    <property type="protein sequence ID" value="CAE6916029.1"/>
    <property type="molecule type" value="Genomic_DNA"/>
</dbReference>
<organism evidence="2 3">
    <name type="scientific">Paraburkholderia domus</name>
    <dbReference type="NCBI Taxonomy" id="2793075"/>
    <lineage>
        <taxon>Bacteria</taxon>
        <taxon>Pseudomonadati</taxon>
        <taxon>Pseudomonadota</taxon>
        <taxon>Betaproteobacteria</taxon>
        <taxon>Burkholderiales</taxon>
        <taxon>Burkholderiaceae</taxon>
        <taxon>Paraburkholderia</taxon>
    </lineage>
</organism>
<accession>A0A9N8MX16</accession>
<evidence type="ECO:0000313" key="2">
    <source>
        <dbReference type="EMBL" id="CAE6916029.1"/>
    </source>
</evidence>
<keyword evidence="1" id="KW-0472">Membrane</keyword>
<gene>
    <name evidence="2" type="ORF">R70211_04212</name>
</gene>
<comment type="caution">
    <text evidence="2">The sequence shown here is derived from an EMBL/GenBank/DDBJ whole genome shotgun (WGS) entry which is preliminary data.</text>
</comment>
<sequence length="56" mass="6182">MIAQGQNDSSSVSEKRRRAWRFANATFNDVLIWVGTTTAIVLMVLFVVGCCYLNGA</sequence>
<keyword evidence="1" id="KW-1133">Transmembrane helix</keyword>
<dbReference type="Proteomes" id="UP000675121">
    <property type="component" value="Unassembled WGS sequence"/>
</dbReference>
<proteinExistence type="predicted"/>
<keyword evidence="1" id="KW-0812">Transmembrane</keyword>
<evidence type="ECO:0000256" key="1">
    <source>
        <dbReference type="SAM" id="Phobius"/>
    </source>
</evidence>
<keyword evidence="3" id="KW-1185">Reference proteome</keyword>
<name>A0A9N8MX16_9BURK</name>
<evidence type="ECO:0000313" key="3">
    <source>
        <dbReference type="Proteomes" id="UP000675121"/>
    </source>
</evidence>
<protein>
    <submittedName>
        <fullName evidence="2">Uncharacterized protein</fullName>
    </submittedName>
</protein>